<name>A0ABT4JV05_9GAMM</name>
<feature type="transmembrane region" description="Helical" evidence="8">
    <location>
        <begin position="138"/>
        <end position="156"/>
    </location>
</feature>
<keyword evidence="7 8" id="KW-0472">Membrane</keyword>
<evidence type="ECO:0000256" key="3">
    <source>
        <dbReference type="ARBA" id="ARBA00022475"/>
    </source>
</evidence>
<dbReference type="SUPFAM" id="SSF103473">
    <property type="entry name" value="MFS general substrate transporter"/>
    <property type="match status" value="1"/>
</dbReference>
<dbReference type="Gene3D" id="1.20.1250.20">
    <property type="entry name" value="MFS general substrate transporter like domains"/>
    <property type="match status" value="2"/>
</dbReference>
<feature type="transmembrane region" description="Helical" evidence="8">
    <location>
        <begin position="12"/>
        <end position="33"/>
    </location>
</feature>
<feature type="domain" description="Major facilitator superfamily associated" evidence="9">
    <location>
        <begin position="13"/>
        <end position="358"/>
    </location>
</feature>
<dbReference type="PIRSF" id="PIRSF004925">
    <property type="entry name" value="HcaT"/>
    <property type="match status" value="1"/>
</dbReference>
<proteinExistence type="predicted"/>
<feature type="transmembrane region" description="Helical" evidence="8">
    <location>
        <begin position="241"/>
        <end position="259"/>
    </location>
</feature>
<gene>
    <name evidence="10" type="ORF">O1D97_11420</name>
</gene>
<reference evidence="10" key="1">
    <citation type="submission" date="2022-12" db="EMBL/GenBank/DDBJ databases">
        <title>Marinomonas 15G1-11 sp. nov, isolated from marine algae.</title>
        <authorList>
            <person name="Butt M."/>
            <person name="Choi D.G."/>
            <person name="Kim J.M."/>
            <person name="Lee J.K."/>
            <person name="Baek J.H."/>
            <person name="Jeon C.O."/>
        </authorList>
    </citation>
    <scope>NUCLEOTIDE SEQUENCE</scope>
    <source>
        <strain evidence="10">15G1-11</strain>
    </source>
</reference>
<keyword evidence="4" id="KW-0997">Cell inner membrane</keyword>
<comment type="caution">
    <text evidence="10">The sequence shown here is derived from an EMBL/GenBank/DDBJ whole genome shotgun (WGS) entry which is preliminary data.</text>
</comment>
<evidence type="ECO:0000256" key="4">
    <source>
        <dbReference type="ARBA" id="ARBA00022519"/>
    </source>
</evidence>
<keyword evidence="3" id="KW-1003">Cell membrane</keyword>
<evidence type="ECO:0000256" key="5">
    <source>
        <dbReference type="ARBA" id="ARBA00022692"/>
    </source>
</evidence>
<evidence type="ECO:0000313" key="11">
    <source>
        <dbReference type="Proteomes" id="UP001149719"/>
    </source>
</evidence>
<keyword evidence="11" id="KW-1185">Reference proteome</keyword>
<dbReference type="EMBL" id="JAPUBN010000017">
    <property type="protein sequence ID" value="MCZ2722230.1"/>
    <property type="molecule type" value="Genomic_DNA"/>
</dbReference>
<organism evidence="10 11">
    <name type="scientific">Marinomonas phaeophyticola</name>
    <dbReference type="NCBI Taxonomy" id="3004091"/>
    <lineage>
        <taxon>Bacteria</taxon>
        <taxon>Pseudomonadati</taxon>
        <taxon>Pseudomonadota</taxon>
        <taxon>Gammaproteobacteria</taxon>
        <taxon>Oceanospirillales</taxon>
        <taxon>Oceanospirillaceae</taxon>
        <taxon>Marinomonas</taxon>
    </lineage>
</organism>
<feature type="transmembrane region" description="Helical" evidence="8">
    <location>
        <begin position="208"/>
        <end position="229"/>
    </location>
</feature>
<keyword evidence="5 8" id="KW-0812">Transmembrane</keyword>
<keyword evidence="2" id="KW-0813">Transport</keyword>
<feature type="transmembrane region" description="Helical" evidence="8">
    <location>
        <begin position="162"/>
        <end position="182"/>
    </location>
</feature>
<dbReference type="InterPro" id="IPR036259">
    <property type="entry name" value="MFS_trans_sf"/>
</dbReference>
<keyword evidence="6 8" id="KW-1133">Transmembrane helix</keyword>
<feature type="transmembrane region" description="Helical" evidence="8">
    <location>
        <begin position="100"/>
        <end position="118"/>
    </location>
</feature>
<evidence type="ECO:0000313" key="10">
    <source>
        <dbReference type="EMBL" id="MCZ2722230.1"/>
    </source>
</evidence>
<evidence type="ECO:0000256" key="8">
    <source>
        <dbReference type="SAM" id="Phobius"/>
    </source>
</evidence>
<feature type="transmembrane region" description="Helical" evidence="8">
    <location>
        <begin position="45"/>
        <end position="63"/>
    </location>
</feature>
<protein>
    <submittedName>
        <fullName evidence="10">MFS transporter</fullName>
    </submittedName>
</protein>
<feature type="transmembrane region" description="Helical" evidence="8">
    <location>
        <begin position="334"/>
        <end position="354"/>
    </location>
</feature>
<evidence type="ECO:0000259" key="9">
    <source>
        <dbReference type="Pfam" id="PF12832"/>
    </source>
</evidence>
<dbReference type="InterPro" id="IPR024989">
    <property type="entry name" value="MFS_assoc_dom"/>
</dbReference>
<feature type="transmembrane region" description="Helical" evidence="8">
    <location>
        <begin position="75"/>
        <end position="94"/>
    </location>
</feature>
<evidence type="ECO:0000256" key="6">
    <source>
        <dbReference type="ARBA" id="ARBA00022989"/>
    </source>
</evidence>
<dbReference type="Proteomes" id="UP001149719">
    <property type="component" value="Unassembled WGS sequence"/>
</dbReference>
<feature type="transmembrane region" description="Helical" evidence="8">
    <location>
        <begin position="292"/>
        <end position="313"/>
    </location>
</feature>
<evidence type="ECO:0000256" key="2">
    <source>
        <dbReference type="ARBA" id="ARBA00022448"/>
    </source>
</evidence>
<dbReference type="Pfam" id="PF12832">
    <property type="entry name" value="MFS_1_like"/>
    <property type="match status" value="1"/>
</dbReference>
<dbReference type="PANTHER" id="PTHR23522:SF10">
    <property type="entry name" value="3-PHENYLPROPIONIC ACID TRANSPORTER-RELATED"/>
    <property type="match status" value="1"/>
</dbReference>
<dbReference type="InterPro" id="IPR026032">
    <property type="entry name" value="HcaT-like"/>
</dbReference>
<dbReference type="RefSeq" id="WP_269125699.1">
    <property type="nucleotide sequence ID" value="NZ_JAPUBN010000017.1"/>
</dbReference>
<feature type="transmembrane region" description="Helical" evidence="8">
    <location>
        <begin position="266"/>
        <end position="286"/>
    </location>
</feature>
<comment type="subcellular location">
    <subcellularLocation>
        <location evidence="1">Cell inner membrane</location>
        <topology evidence="1">Multi-pass membrane protein</topology>
    </subcellularLocation>
</comment>
<dbReference type="PANTHER" id="PTHR23522">
    <property type="entry name" value="BLL5896 PROTEIN"/>
    <property type="match status" value="1"/>
</dbReference>
<evidence type="ECO:0000256" key="7">
    <source>
        <dbReference type="ARBA" id="ARBA00023136"/>
    </source>
</evidence>
<evidence type="ECO:0000256" key="1">
    <source>
        <dbReference type="ARBA" id="ARBA00004429"/>
    </source>
</evidence>
<accession>A0ABT4JV05</accession>
<sequence>MFSARARSVAWPLFGYFFFFCSLIGTMVPYISMYYRSIDLSGSEIGRIMSLLTLSTIIVPHFWGWLTTRLGLPKLTLQIATGGTFIAVIPFYFAQDYGSFWVLTFILALFYSALMPLADSLALRSIKGLGVPYTRIRVGGSLGYICAVTLCGFLISKMGVEAIIPLMMVFITISFAMTFLLNEKPIPLEKDKQTGSFLSLLKQKEVRFFLLLAFLSYMAHAPYNLFIALHMSNAGYSGEQIGLLISFGVVMEIVLFLFFGNIVKRFSVVYIVALCFGLGIFRWILVGWYVESLWIVLITQLTHCITFALFHMVSIEQIHRLFPEKYAAQGQTMYSAFAIGLGGGSGMILSGYIWEMGGGMPSLLLRLL</sequence>